<dbReference type="EMBL" id="JAUIZM010000007">
    <property type="protein sequence ID" value="KAK1374124.1"/>
    <property type="molecule type" value="Genomic_DNA"/>
</dbReference>
<evidence type="ECO:0000313" key="1">
    <source>
        <dbReference type="EMBL" id="KAK1374124.1"/>
    </source>
</evidence>
<gene>
    <name evidence="1" type="ORF">POM88_030317</name>
</gene>
<reference evidence="1" key="1">
    <citation type="submission" date="2023-02" db="EMBL/GenBank/DDBJ databases">
        <title>Genome of toxic invasive species Heracleum sosnowskyi carries increased number of genes despite the absence of recent whole-genome duplications.</title>
        <authorList>
            <person name="Schelkunov M."/>
            <person name="Shtratnikova V."/>
            <person name="Makarenko M."/>
            <person name="Klepikova A."/>
            <person name="Omelchenko D."/>
            <person name="Novikova G."/>
            <person name="Obukhova E."/>
            <person name="Bogdanov V."/>
            <person name="Penin A."/>
            <person name="Logacheva M."/>
        </authorList>
    </citation>
    <scope>NUCLEOTIDE SEQUENCE</scope>
    <source>
        <strain evidence="1">Hsosn_3</strain>
        <tissue evidence="1">Leaf</tissue>
    </source>
</reference>
<proteinExistence type="predicted"/>
<comment type="caution">
    <text evidence="1">The sequence shown here is derived from an EMBL/GenBank/DDBJ whole genome shotgun (WGS) entry which is preliminary data.</text>
</comment>
<name>A0AAD8HVD1_9APIA</name>
<dbReference type="AlphaFoldDB" id="A0AAD8HVD1"/>
<reference evidence="1" key="2">
    <citation type="submission" date="2023-05" db="EMBL/GenBank/DDBJ databases">
        <authorList>
            <person name="Schelkunov M.I."/>
        </authorList>
    </citation>
    <scope>NUCLEOTIDE SEQUENCE</scope>
    <source>
        <strain evidence="1">Hsosn_3</strain>
        <tissue evidence="1">Leaf</tissue>
    </source>
</reference>
<protein>
    <submittedName>
        <fullName evidence="1">Uncharacterized protein</fullName>
    </submittedName>
</protein>
<sequence>MNDESGRKSNCWNFGVLILHAGTTDPTKRHVSGAFQGLSINEFSGLEFDCQHSFDIQSGEQQLERLSFGGSNSDLNVMTAVKTKAASTESWVSDDPFGLLVRTIGARYDTNIVVRGAGQRVRTSFFNIAYSAVGLFRIRPVWCKSIAKRCVGRNKKNRNGSFGRIVLSGICEVTASALSCSPDVQ</sequence>
<organism evidence="1 2">
    <name type="scientific">Heracleum sosnowskyi</name>
    <dbReference type="NCBI Taxonomy" id="360622"/>
    <lineage>
        <taxon>Eukaryota</taxon>
        <taxon>Viridiplantae</taxon>
        <taxon>Streptophyta</taxon>
        <taxon>Embryophyta</taxon>
        <taxon>Tracheophyta</taxon>
        <taxon>Spermatophyta</taxon>
        <taxon>Magnoliopsida</taxon>
        <taxon>eudicotyledons</taxon>
        <taxon>Gunneridae</taxon>
        <taxon>Pentapetalae</taxon>
        <taxon>asterids</taxon>
        <taxon>campanulids</taxon>
        <taxon>Apiales</taxon>
        <taxon>Apiaceae</taxon>
        <taxon>Apioideae</taxon>
        <taxon>apioid superclade</taxon>
        <taxon>Tordylieae</taxon>
        <taxon>Tordyliinae</taxon>
        <taxon>Heracleum</taxon>
    </lineage>
</organism>
<accession>A0AAD8HVD1</accession>
<dbReference type="Proteomes" id="UP001237642">
    <property type="component" value="Unassembled WGS sequence"/>
</dbReference>
<evidence type="ECO:0000313" key="2">
    <source>
        <dbReference type="Proteomes" id="UP001237642"/>
    </source>
</evidence>
<keyword evidence="2" id="KW-1185">Reference proteome</keyword>